<name>A0A7Y0F4V3_9BIFI</name>
<evidence type="ECO:0000313" key="7">
    <source>
        <dbReference type="EMBL" id="NMN01127.1"/>
    </source>
</evidence>
<dbReference type="RefSeq" id="WP_169276208.1">
    <property type="nucleotide sequence ID" value="NZ_JAAIIH010000016.1"/>
</dbReference>
<dbReference type="Gene3D" id="2.160.20.10">
    <property type="entry name" value="Single-stranded right-handed beta-helix, Pectin lyase-like"/>
    <property type="match status" value="1"/>
</dbReference>
<keyword evidence="2 5" id="KW-0378">Hydrolase</keyword>
<keyword evidence="3 5" id="KW-0063">Aspartyl esterase</keyword>
<gene>
    <name evidence="7" type="ORF">G1C96_1710</name>
</gene>
<proteinExistence type="inferred from homology"/>
<dbReference type="InterPro" id="IPR011050">
    <property type="entry name" value="Pectin_lyase_fold/virulence"/>
</dbReference>
<evidence type="ECO:0000256" key="3">
    <source>
        <dbReference type="ARBA" id="ARBA00023085"/>
    </source>
</evidence>
<dbReference type="PROSITE" id="PS00503">
    <property type="entry name" value="PECTINESTERASE_2"/>
    <property type="match status" value="1"/>
</dbReference>
<dbReference type="InterPro" id="IPR000070">
    <property type="entry name" value="Pectinesterase_cat"/>
</dbReference>
<keyword evidence="8" id="KW-1185">Reference proteome</keyword>
<dbReference type="GO" id="GO:0042545">
    <property type="term" value="P:cell wall modification"/>
    <property type="evidence" value="ECO:0007669"/>
    <property type="project" value="UniProtKB-UniRule"/>
</dbReference>
<dbReference type="PANTHER" id="PTHR31321:SF57">
    <property type="entry name" value="PECTINESTERASE 53-RELATED"/>
    <property type="match status" value="1"/>
</dbReference>
<dbReference type="SUPFAM" id="SSF51126">
    <property type="entry name" value="Pectin lyase-like"/>
    <property type="match status" value="1"/>
</dbReference>
<comment type="pathway">
    <text evidence="5">Glycan metabolism; pectin degradation; 2-dehydro-3-deoxy-D-gluconate from pectin: step 1/5.</text>
</comment>
<feature type="domain" description="Pectinesterase catalytic" evidence="6">
    <location>
        <begin position="198"/>
        <end position="353"/>
    </location>
</feature>
<protein>
    <recommendedName>
        <fullName evidence="5">Pectinesterase</fullName>
        <ecNumber evidence="5">3.1.1.11</ecNumber>
    </recommendedName>
</protein>
<evidence type="ECO:0000313" key="8">
    <source>
        <dbReference type="Proteomes" id="UP000588277"/>
    </source>
</evidence>
<feature type="active site" evidence="4">
    <location>
        <position position="211"/>
    </location>
</feature>
<evidence type="ECO:0000256" key="4">
    <source>
        <dbReference type="PROSITE-ProRule" id="PRU10040"/>
    </source>
</evidence>
<evidence type="ECO:0000256" key="1">
    <source>
        <dbReference type="ARBA" id="ARBA00008891"/>
    </source>
</evidence>
<dbReference type="EMBL" id="JAAIIH010000016">
    <property type="protein sequence ID" value="NMN01127.1"/>
    <property type="molecule type" value="Genomic_DNA"/>
</dbReference>
<dbReference type="GO" id="GO:0009279">
    <property type="term" value="C:cell outer membrane"/>
    <property type="evidence" value="ECO:0007669"/>
    <property type="project" value="TreeGrafter"/>
</dbReference>
<evidence type="ECO:0000259" key="6">
    <source>
        <dbReference type="Pfam" id="PF01095"/>
    </source>
</evidence>
<sequence>MAASAASAASVDSAASTLTVASDGSAGFRTIGAALDALMARDDGLTPATIRIAPGEYRERLTIRRPNVTLEAASLPDDGDARDGVPRDGDVRVASGLGGFMPSPDGQGDRLGTFRTATVFVDAHDVTLRGLTIVNDAGPGEEVGQAIALYADGDRILVEDCVLLGHQDTLFTGPLPPREIEPGGFVGPKRLAPRAVGRQCYRRCLIAGDVDFIFGSARAWFEDCEIRSVGPGYVTAASTPQGEPYGYVFDHCRFTAATPRDAGCAGKGTRTFGALVPDGSVAIGRPWRDWARTVLVDCELGAHIRVDGWDDWGKSGARAHSCYAAIDPVGPGAAPMAWPRWVHTLDEGDRARFARDAVLDGWRPGR</sequence>
<dbReference type="GO" id="GO:0045490">
    <property type="term" value="P:pectin catabolic process"/>
    <property type="evidence" value="ECO:0007669"/>
    <property type="project" value="UniProtKB-UniRule"/>
</dbReference>
<dbReference type="Pfam" id="PF01095">
    <property type="entry name" value="Pectinesterase"/>
    <property type="match status" value="2"/>
</dbReference>
<dbReference type="UniPathway" id="UPA00545">
    <property type="reaction ID" value="UER00823"/>
</dbReference>
<dbReference type="InterPro" id="IPR033131">
    <property type="entry name" value="Pectinesterase_Asp_AS"/>
</dbReference>
<comment type="caution">
    <text evidence="7">The sequence shown here is derived from an EMBL/GenBank/DDBJ whole genome shotgun (WGS) entry which is preliminary data.</text>
</comment>
<comment type="similarity">
    <text evidence="1">Belongs to the pectinesterase family.</text>
</comment>
<dbReference type="GO" id="GO:0030599">
    <property type="term" value="F:pectinesterase activity"/>
    <property type="evidence" value="ECO:0007669"/>
    <property type="project" value="UniProtKB-UniRule"/>
</dbReference>
<evidence type="ECO:0000256" key="2">
    <source>
        <dbReference type="ARBA" id="ARBA00022801"/>
    </source>
</evidence>
<dbReference type="AlphaFoldDB" id="A0A7Y0F4V3"/>
<organism evidence="7 8">
    <name type="scientific">Bifidobacterium moraviense</name>
    <dbReference type="NCBI Taxonomy" id="2675323"/>
    <lineage>
        <taxon>Bacteria</taxon>
        <taxon>Bacillati</taxon>
        <taxon>Actinomycetota</taxon>
        <taxon>Actinomycetes</taxon>
        <taxon>Bifidobacteriales</taxon>
        <taxon>Bifidobacteriaceae</taxon>
        <taxon>Bifidobacterium</taxon>
    </lineage>
</organism>
<dbReference type="EC" id="3.1.1.11" evidence="5"/>
<dbReference type="Proteomes" id="UP000588277">
    <property type="component" value="Unassembled WGS sequence"/>
</dbReference>
<feature type="domain" description="Pectinesterase catalytic" evidence="6">
    <location>
        <begin position="110"/>
        <end position="172"/>
    </location>
</feature>
<comment type="catalytic activity">
    <reaction evidence="5">
        <text>[(1-&gt;4)-alpha-D-galacturonosyl methyl ester](n) + n H2O = [(1-&gt;4)-alpha-D-galacturonosyl](n) + n methanol + n H(+)</text>
        <dbReference type="Rhea" id="RHEA:22380"/>
        <dbReference type="Rhea" id="RHEA-COMP:14570"/>
        <dbReference type="Rhea" id="RHEA-COMP:14573"/>
        <dbReference type="ChEBI" id="CHEBI:15377"/>
        <dbReference type="ChEBI" id="CHEBI:15378"/>
        <dbReference type="ChEBI" id="CHEBI:17790"/>
        <dbReference type="ChEBI" id="CHEBI:140522"/>
        <dbReference type="ChEBI" id="CHEBI:140523"/>
        <dbReference type="EC" id="3.1.1.11"/>
    </reaction>
</comment>
<reference evidence="7 8" key="1">
    <citation type="submission" date="2020-02" db="EMBL/GenBank/DDBJ databases">
        <title>Characterization of phylogenetic diversity of novel bifidobacterial species isolated in Czech ZOOs.</title>
        <authorList>
            <person name="Lugli G.A."/>
            <person name="Vera N.B."/>
            <person name="Ventura M."/>
        </authorList>
    </citation>
    <scope>NUCLEOTIDE SEQUENCE [LARGE SCALE GENOMIC DNA]</scope>
    <source>
        <strain evidence="7 8">DSM 109958</strain>
    </source>
</reference>
<accession>A0A7Y0F4V3</accession>
<evidence type="ECO:0000256" key="5">
    <source>
        <dbReference type="RuleBase" id="RU000589"/>
    </source>
</evidence>
<dbReference type="InterPro" id="IPR012334">
    <property type="entry name" value="Pectin_lyas_fold"/>
</dbReference>
<dbReference type="PANTHER" id="PTHR31321">
    <property type="entry name" value="ACYL-COA THIOESTER HYDROLASE YBHC-RELATED"/>
    <property type="match status" value="1"/>
</dbReference>